<dbReference type="Proteomes" id="UP000321917">
    <property type="component" value="Unassembled WGS sequence"/>
</dbReference>
<dbReference type="SMART" id="SM00267">
    <property type="entry name" value="GGDEF"/>
    <property type="match status" value="1"/>
</dbReference>
<comment type="cofactor">
    <cofactor evidence="1">
        <name>Mg(2+)</name>
        <dbReference type="ChEBI" id="CHEBI:18420"/>
    </cofactor>
</comment>
<evidence type="ECO:0000259" key="2">
    <source>
        <dbReference type="PROSITE" id="PS50112"/>
    </source>
</evidence>
<name>A0A5C6Q3H3_9GAMM</name>
<dbReference type="CDD" id="cd00130">
    <property type="entry name" value="PAS"/>
    <property type="match status" value="1"/>
</dbReference>
<comment type="caution">
    <text evidence="5">The sequence shown here is derived from an EMBL/GenBank/DDBJ whole genome shotgun (WGS) entry which is preliminary data.</text>
</comment>
<evidence type="ECO:0000259" key="3">
    <source>
        <dbReference type="PROSITE" id="PS50887"/>
    </source>
</evidence>
<dbReference type="GO" id="GO:0003824">
    <property type="term" value="F:catalytic activity"/>
    <property type="evidence" value="ECO:0007669"/>
    <property type="project" value="UniProtKB-ARBA"/>
</dbReference>
<evidence type="ECO:0000313" key="6">
    <source>
        <dbReference type="Proteomes" id="UP000321525"/>
    </source>
</evidence>
<dbReference type="Pfam" id="PF08448">
    <property type="entry name" value="PAS_4"/>
    <property type="match status" value="1"/>
</dbReference>
<dbReference type="RefSeq" id="WP_146800864.1">
    <property type="nucleotide sequence ID" value="NZ_VOLP01000033.1"/>
</dbReference>
<keyword evidence="6" id="KW-1185">Reference proteome</keyword>
<evidence type="ECO:0000256" key="1">
    <source>
        <dbReference type="ARBA" id="ARBA00001946"/>
    </source>
</evidence>
<dbReference type="SUPFAM" id="SSF55785">
    <property type="entry name" value="PYP-like sensor domain (PAS domain)"/>
    <property type="match status" value="1"/>
</dbReference>
<dbReference type="Proteomes" id="UP000321525">
    <property type="component" value="Unassembled WGS sequence"/>
</dbReference>
<gene>
    <name evidence="4" type="ORF">ESZ26_17475</name>
    <name evidence="5" type="ORF">ESZ27_16770</name>
</gene>
<dbReference type="NCBIfam" id="TIGR00229">
    <property type="entry name" value="sensory_box"/>
    <property type="match status" value="1"/>
</dbReference>
<sequence>MADISIEKIIIESLALTKDGVGIFNRDDRLIYCNDAIGRLFGMSAEEALNKSFSELSADCFNSPRGINIEFTTLEAWLSHASAKRRSCPFRTFEVDTQEGKWFLVTEQIVHNDYLYMYITDITEKKANERALQLMSEQFQKLATIDSLTGIYNRRYFYEKANAEFNRSSRKNKIFSIMFFDLDNFKHINDKFGHAAGDAVLKCFAVNVQTHLRNYDTFARVGGEEFAILLPNTEKDNACVIAERIRASIEALMIPFEKESLKITVSVGVVENLIDIKSIDQIMNNADKRLYQAKSNGRNQVC</sequence>
<dbReference type="EMBL" id="VOLQ01000044">
    <property type="protein sequence ID" value="TWX63404.1"/>
    <property type="molecule type" value="Genomic_DNA"/>
</dbReference>
<dbReference type="InterPro" id="IPR029787">
    <property type="entry name" value="Nucleotide_cyclase"/>
</dbReference>
<dbReference type="Gene3D" id="3.30.70.270">
    <property type="match status" value="1"/>
</dbReference>
<dbReference type="CDD" id="cd01949">
    <property type="entry name" value="GGDEF"/>
    <property type="match status" value="1"/>
</dbReference>
<dbReference type="InterPro" id="IPR052163">
    <property type="entry name" value="DGC-Regulatory_Protein"/>
</dbReference>
<dbReference type="FunFam" id="3.30.70.270:FF:000001">
    <property type="entry name" value="Diguanylate cyclase domain protein"/>
    <property type="match status" value="1"/>
</dbReference>
<dbReference type="InterPro" id="IPR043128">
    <property type="entry name" value="Rev_trsase/Diguanyl_cyclase"/>
</dbReference>
<reference evidence="5 7" key="1">
    <citation type="submission" date="2019-07" db="EMBL/GenBank/DDBJ databases">
        <title>Genomes of sea-ice associated Colwellia species.</title>
        <authorList>
            <person name="Bowman J.P."/>
        </authorList>
    </citation>
    <scope>NUCLEOTIDE SEQUENCE [LARGE SCALE GENOMIC DNA]</scope>
    <source>
        <strain evidence="4 6">ACAM 607</strain>
        <strain evidence="5 7">IC036</strain>
    </source>
</reference>
<dbReference type="InterPro" id="IPR035965">
    <property type="entry name" value="PAS-like_dom_sf"/>
</dbReference>
<dbReference type="NCBIfam" id="TIGR00254">
    <property type="entry name" value="GGDEF"/>
    <property type="match status" value="1"/>
</dbReference>
<protein>
    <submittedName>
        <fullName evidence="5">GGDEF domain-containing protein</fullName>
    </submittedName>
</protein>
<dbReference type="SUPFAM" id="SSF55073">
    <property type="entry name" value="Nucleotide cyclase"/>
    <property type="match status" value="1"/>
</dbReference>
<dbReference type="Gene3D" id="3.30.450.20">
    <property type="entry name" value="PAS domain"/>
    <property type="match status" value="1"/>
</dbReference>
<accession>A0A5C6Q3H3</accession>
<feature type="domain" description="PAS" evidence="2">
    <location>
        <begin position="6"/>
        <end position="52"/>
    </location>
</feature>
<dbReference type="InterPro" id="IPR000014">
    <property type="entry name" value="PAS"/>
</dbReference>
<dbReference type="PROSITE" id="PS50887">
    <property type="entry name" value="GGDEF"/>
    <property type="match status" value="1"/>
</dbReference>
<dbReference type="AlphaFoldDB" id="A0A5C6Q3H3"/>
<dbReference type="InterPro" id="IPR013656">
    <property type="entry name" value="PAS_4"/>
</dbReference>
<dbReference type="SMART" id="SM00091">
    <property type="entry name" value="PAS"/>
    <property type="match status" value="1"/>
</dbReference>
<dbReference type="PANTHER" id="PTHR46663">
    <property type="entry name" value="DIGUANYLATE CYCLASE DGCT-RELATED"/>
    <property type="match status" value="1"/>
</dbReference>
<dbReference type="PANTHER" id="PTHR46663:SF4">
    <property type="entry name" value="DIGUANYLATE CYCLASE DGCT-RELATED"/>
    <property type="match status" value="1"/>
</dbReference>
<dbReference type="Pfam" id="PF00990">
    <property type="entry name" value="GGDEF"/>
    <property type="match status" value="1"/>
</dbReference>
<organism evidence="5 7">
    <name type="scientific">Colwellia hornerae</name>
    <dbReference type="NCBI Taxonomy" id="89402"/>
    <lineage>
        <taxon>Bacteria</taxon>
        <taxon>Pseudomonadati</taxon>
        <taxon>Pseudomonadota</taxon>
        <taxon>Gammaproteobacteria</taxon>
        <taxon>Alteromonadales</taxon>
        <taxon>Colwelliaceae</taxon>
        <taxon>Colwellia</taxon>
    </lineage>
</organism>
<evidence type="ECO:0000313" key="5">
    <source>
        <dbReference type="EMBL" id="TWX63404.1"/>
    </source>
</evidence>
<evidence type="ECO:0000313" key="4">
    <source>
        <dbReference type="EMBL" id="TWX54691.1"/>
    </source>
</evidence>
<dbReference type="OrthoDB" id="5620448at2"/>
<evidence type="ECO:0000313" key="7">
    <source>
        <dbReference type="Proteomes" id="UP000321917"/>
    </source>
</evidence>
<feature type="domain" description="GGDEF" evidence="3">
    <location>
        <begin position="173"/>
        <end position="302"/>
    </location>
</feature>
<dbReference type="PROSITE" id="PS50112">
    <property type="entry name" value="PAS"/>
    <property type="match status" value="1"/>
</dbReference>
<dbReference type="EMBL" id="VOLR01000034">
    <property type="protein sequence ID" value="TWX54691.1"/>
    <property type="molecule type" value="Genomic_DNA"/>
</dbReference>
<proteinExistence type="predicted"/>
<dbReference type="InterPro" id="IPR000160">
    <property type="entry name" value="GGDEF_dom"/>
</dbReference>